<proteinExistence type="predicted"/>
<dbReference type="EMBL" id="MU274901">
    <property type="protein sequence ID" value="KAI0093748.1"/>
    <property type="molecule type" value="Genomic_DNA"/>
</dbReference>
<keyword evidence="2" id="KW-1185">Reference proteome</keyword>
<evidence type="ECO:0000313" key="2">
    <source>
        <dbReference type="Proteomes" id="UP001055072"/>
    </source>
</evidence>
<sequence length="312" mass="35069">MTLITSFAAPLPLRHDQHRYLDSDSEPSSSKARDVSEQPSTFTNDSDADQDAWMTDDTLVEDTSEDYDDDVNSVTIGKGKGRASSTPVLSQSQSTQLHNKTFVPCSTQLHRSIIDAEGICEITLLGSDSLEEKATHFAMFLDPEFPSMKEKTLKPLFRPASNYNLPSLNYFIDLQDKSVKPIPAVIKAVEHRKAVVEDLTTGLKRTRAERKRELFEQSCLTCRKEGLHCIGKVIRDRQLPCAACVRTGVSCRWATKEECRGKKRKVPFDMPDDEDLLERESGKSDKRPVKKHRASPQASLTEQGKKSRRSPI</sequence>
<accession>A0ACB8UHC3</accession>
<evidence type="ECO:0000313" key="1">
    <source>
        <dbReference type="EMBL" id="KAI0093748.1"/>
    </source>
</evidence>
<dbReference type="Proteomes" id="UP001055072">
    <property type="component" value="Unassembled WGS sequence"/>
</dbReference>
<gene>
    <name evidence="1" type="ORF">BDY19DRAFT_918680</name>
</gene>
<comment type="caution">
    <text evidence="1">The sequence shown here is derived from an EMBL/GenBank/DDBJ whole genome shotgun (WGS) entry which is preliminary data.</text>
</comment>
<reference evidence="1" key="1">
    <citation type="journal article" date="2021" name="Environ. Microbiol.">
        <title>Gene family expansions and transcriptome signatures uncover fungal adaptations to wood decay.</title>
        <authorList>
            <person name="Hage H."/>
            <person name="Miyauchi S."/>
            <person name="Viragh M."/>
            <person name="Drula E."/>
            <person name="Min B."/>
            <person name="Chaduli D."/>
            <person name="Navarro D."/>
            <person name="Favel A."/>
            <person name="Norest M."/>
            <person name="Lesage-Meessen L."/>
            <person name="Balint B."/>
            <person name="Merenyi Z."/>
            <person name="de Eugenio L."/>
            <person name="Morin E."/>
            <person name="Martinez A.T."/>
            <person name="Baldrian P."/>
            <person name="Stursova M."/>
            <person name="Martinez M.J."/>
            <person name="Novotny C."/>
            <person name="Magnuson J.K."/>
            <person name="Spatafora J.W."/>
            <person name="Maurice S."/>
            <person name="Pangilinan J."/>
            <person name="Andreopoulos W."/>
            <person name="LaButti K."/>
            <person name="Hundley H."/>
            <person name="Na H."/>
            <person name="Kuo A."/>
            <person name="Barry K."/>
            <person name="Lipzen A."/>
            <person name="Henrissat B."/>
            <person name="Riley R."/>
            <person name="Ahrendt S."/>
            <person name="Nagy L.G."/>
            <person name="Grigoriev I.V."/>
            <person name="Martin F."/>
            <person name="Rosso M.N."/>
        </authorList>
    </citation>
    <scope>NUCLEOTIDE SEQUENCE</scope>
    <source>
        <strain evidence="1">CBS 384.51</strain>
    </source>
</reference>
<name>A0ACB8UHC3_9APHY</name>
<organism evidence="1 2">
    <name type="scientific">Irpex rosettiformis</name>
    <dbReference type="NCBI Taxonomy" id="378272"/>
    <lineage>
        <taxon>Eukaryota</taxon>
        <taxon>Fungi</taxon>
        <taxon>Dikarya</taxon>
        <taxon>Basidiomycota</taxon>
        <taxon>Agaricomycotina</taxon>
        <taxon>Agaricomycetes</taxon>
        <taxon>Polyporales</taxon>
        <taxon>Irpicaceae</taxon>
        <taxon>Irpex</taxon>
    </lineage>
</organism>
<protein>
    <submittedName>
        <fullName evidence="1">Uncharacterized protein</fullName>
    </submittedName>
</protein>